<comment type="similarity">
    <text evidence="2 8">Belongs to the cytochrome P450 family.</text>
</comment>
<dbReference type="InterPro" id="IPR002401">
    <property type="entry name" value="Cyt_P450_E_grp-I"/>
</dbReference>
<keyword evidence="4 8" id="KW-0560">Oxidoreductase</keyword>
<dbReference type="CDD" id="cd20617">
    <property type="entry name" value="CYP1_2-like"/>
    <property type="match status" value="1"/>
</dbReference>
<dbReference type="STRING" id="75913.A0A0K0EZ50"/>
<evidence type="ECO:0000256" key="4">
    <source>
        <dbReference type="ARBA" id="ARBA00023002"/>
    </source>
</evidence>
<dbReference type="InterPro" id="IPR001128">
    <property type="entry name" value="Cyt_P450"/>
</dbReference>
<dbReference type="Proteomes" id="UP000035680">
    <property type="component" value="Unassembled WGS sequence"/>
</dbReference>
<dbReference type="PANTHER" id="PTHR24284">
    <property type="entry name" value="CYTOCHROME P450 FAMILY"/>
    <property type="match status" value="1"/>
</dbReference>
<evidence type="ECO:0000256" key="5">
    <source>
        <dbReference type="ARBA" id="ARBA00023004"/>
    </source>
</evidence>
<keyword evidence="7 8" id="KW-0349">Heme</keyword>
<evidence type="ECO:0000313" key="10">
    <source>
        <dbReference type="WBParaSite" id="SVE_0180900.1"/>
    </source>
</evidence>
<evidence type="ECO:0000256" key="7">
    <source>
        <dbReference type="PIRSR" id="PIRSR602401-1"/>
    </source>
</evidence>
<feature type="binding site" description="axial binding residue" evidence="7">
    <location>
        <position position="437"/>
    </location>
    <ligand>
        <name>heme</name>
        <dbReference type="ChEBI" id="CHEBI:30413"/>
    </ligand>
    <ligandPart>
        <name>Fe</name>
        <dbReference type="ChEBI" id="CHEBI:18248"/>
    </ligandPart>
</feature>
<keyword evidence="5 7" id="KW-0408">Iron</keyword>
<dbReference type="PRINTS" id="PR00385">
    <property type="entry name" value="P450"/>
</dbReference>
<dbReference type="FunFam" id="1.10.630.10:FF:000036">
    <property type="entry name" value="CYtochrome P450 family"/>
    <property type="match status" value="1"/>
</dbReference>
<comment type="cofactor">
    <cofactor evidence="1 7">
        <name>heme</name>
        <dbReference type="ChEBI" id="CHEBI:30413"/>
    </cofactor>
</comment>
<evidence type="ECO:0000256" key="3">
    <source>
        <dbReference type="ARBA" id="ARBA00022723"/>
    </source>
</evidence>
<dbReference type="SUPFAM" id="SSF48264">
    <property type="entry name" value="Cytochrome P450"/>
    <property type="match status" value="1"/>
</dbReference>
<dbReference type="InterPro" id="IPR017972">
    <property type="entry name" value="Cyt_P450_CS"/>
</dbReference>
<sequence length="489" mass="56971">MLGAALLLFFIFYLFIFYKKVRSLPPGPMPFPVIGNIFSFDFRKIHQWVYDQKKIYGNVFTIWLPLPRIVFVDYDSINEALITNGDHFIGRNVNGYPDKAFHEKVNTGVLFSEGEEWKDQRRLSMHILRDFGMSRTIIQDKIYLVIQDLYDQIDGLENKDDVKLDKTIQLSVGNVINLILFGIMYSNTEDSEFFEFTEALEDFQKSARTLEFTLLLLFPSIDKIPILNNFLYKRITRTQRKMRELGKLQLEKCKKTYNPDDEPPNFIHAFMKETQSTDSKYSYLNSDHLEGIVLDFWTAGIGTTAITLRWFVLFIMKHLDIQKKLQDEVDNVIGRDRLVQLSDKVKMPYMNAFINEGQRYANIVPFPPSHKCTKDSVINGHSIPKDMIVLPFYWGANIDEKYFKDPSVFNPDRFLDDEGNFKVEHEHMSFGKGKRMCAGRSLAEAEIFLIFTSLIQKYKFTYPNGPVDLTPDIGGAQQPKPYTCKIEKR</sequence>
<keyword evidence="9" id="KW-1185">Reference proteome</keyword>
<dbReference type="GO" id="GO:0020037">
    <property type="term" value="F:heme binding"/>
    <property type="evidence" value="ECO:0007669"/>
    <property type="project" value="InterPro"/>
</dbReference>
<dbReference type="InterPro" id="IPR036396">
    <property type="entry name" value="Cyt_P450_sf"/>
</dbReference>
<dbReference type="GO" id="GO:0016705">
    <property type="term" value="F:oxidoreductase activity, acting on paired donors, with incorporation or reduction of molecular oxygen"/>
    <property type="evidence" value="ECO:0007669"/>
    <property type="project" value="InterPro"/>
</dbReference>
<reference evidence="9" key="1">
    <citation type="submission" date="2014-07" db="EMBL/GenBank/DDBJ databases">
        <authorList>
            <person name="Martin A.A"/>
            <person name="De Silva N."/>
        </authorList>
    </citation>
    <scope>NUCLEOTIDE SEQUENCE</scope>
</reference>
<accession>A0A0K0EZ50</accession>
<dbReference type="GO" id="GO:0004497">
    <property type="term" value="F:monooxygenase activity"/>
    <property type="evidence" value="ECO:0007669"/>
    <property type="project" value="UniProtKB-KW"/>
</dbReference>
<dbReference type="Pfam" id="PF00067">
    <property type="entry name" value="p450"/>
    <property type="match status" value="1"/>
</dbReference>
<keyword evidence="3 7" id="KW-0479">Metal-binding</keyword>
<dbReference type="PRINTS" id="PR00463">
    <property type="entry name" value="EP450I"/>
</dbReference>
<evidence type="ECO:0000256" key="8">
    <source>
        <dbReference type="RuleBase" id="RU000461"/>
    </source>
</evidence>
<dbReference type="PROSITE" id="PS00086">
    <property type="entry name" value="CYTOCHROME_P450"/>
    <property type="match status" value="1"/>
</dbReference>
<keyword evidence="6 8" id="KW-0503">Monooxygenase</keyword>
<organism evidence="9 10">
    <name type="scientific">Strongyloides venezuelensis</name>
    <name type="common">Threadworm</name>
    <dbReference type="NCBI Taxonomy" id="75913"/>
    <lineage>
        <taxon>Eukaryota</taxon>
        <taxon>Metazoa</taxon>
        <taxon>Ecdysozoa</taxon>
        <taxon>Nematoda</taxon>
        <taxon>Chromadorea</taxon>
        <taxon>Rhabditida</taxon>
        <taxon>Tylenchina</taxon>
        <taxon>Panagrolaimomorpha</taxon>
        <taxon>Strongyloidoidea</taxon>
        <taxon>Strongyloididae</taxon>
        <taxon>Strongyloides</taxon>
    </lineage>
</organism>
<dbReference type="WBParaSite" id="SVE_0180900.1">
    <property type="protein sequence ID" value="SVE_0180900.1"/>
    <property type="gene ID" value="SVE_0180900"/>
</dbReference>
<evidence type="ECO:0000256" key="2">
    <source>
        <dbReference type="ARBA" id="ARBA00010617"/>
    </source>
</evidence>
<evidence type="ECO:0000256" key="1">
    <source>
        <dbReference type="ARBA" id="ARBA00001971"/>
    </source>
</evidence>
<dbReference type="GO" id="GO:0005506">
    <property type="term" value="F:iron ion binding"/>
    <property type="evidence" value="ECO:0007669"/>
    <property type="project" value="InterPro"/>
</dbReference>
<proteinExistence type="inferred from homology"/>
<reference evidence="10" key="2">
    <citation type="submission" date="2015-08" db="UniProtKB">
        <authorList>
            <consortium name="WormBaseParasite"/>
        </authorList>
    </citation>
    <scope>IDENTIFICATION</scope>
</reference>
<dbReference type="Gene3D" id="1.10.630.10">
    <property type="entry name" value="Cytochrome P450"/>
    <property type="match status" value="1"/>
</dbReference>
<dbReference type="AlphaFoldDB" id="A0A0K0EZ50"/>
<name>A0A0K0EZ50_STRVS</name>
<dbReference type="PANTHER" id="PTHR24284:SF1">
    <property type="entry name" value="CYTOCHROME P450 FAMILY"/>
    <property type="match status" value="1"/>
</dbReference>
<evidence type="ECO:0000256" key="6">
    <source>
        <dbReference type="ARBA" id="ARBA00023033"/>
    </source>
</evidence>
<evidence type="ECO:0000313" key="9">
    <source>
        <dbReference type="Proteomes" id="UP000035680"/>
    </source>
</evidence>
<protein>
    <submittedName>
        <fullName evidence="10">Cytochrome P450 18a1 (inferred by orthology to a D. melanogaster protein)</fullName>
    </submittedName>
</protein>